<evidence type="ECO:0000313" key="5">
    <source>
        <dbReference type="Proteomes" id="UP000241762"/>
    </source>
</evidence>
<keyword evidence="2" id="KW-0378">Hydrolase</keyword>
<evidence type="ECO:0000256" key="1">
    <source>
        <dbReference type="ARBA" id="ARBA00001946"/>
    </source>
</evidence>
<dbReference type="KEGG" id="ptc:phytr_11620"/>
<dbReference type="SUPFAM" id="SSF55811">
    <property type="entry name" value="Nudix"/>
    <property type="match status" value="1"/>
</dbReference>
<dbReference type="CDD" id="cd04692">
    <property type="entry name" value="NUDIX_Hydrolase"/>
    <property type="match status" value="1"/>
</dbReference>
<proteinExistence type="predicted"/>
<dbReference type="AlphaFoldDB" id="A0A2P1P9Z2"/>
<dbReference type="OrthoDB" id="67499at2"/>
<feature type="domain" description="Nudix hydrolase" evidence="3">
    <location>
        <begin position="29"/>
        <end position="167"/>
    </location>
</feature>
<gene>
    <name evidence="4" type="ORF">phytr_11620</name>
</gene>
<evidence type="ECO:0000259" key="3">
    <source>
        <dbReference type="PROSITE" id="PS51462"/>
    </source>
</evidence>
<dbReference type="InterPro" id="IPR000086">
    <property type="entry name" value="NUDIX_hydrolase_dom"/>
</dbReference>
<comment type="cofactor">
    <cofactor evidence="1">
        <name>Mg(2+)</name>
        <dbReference type="ChEBI" id="CHEBI:18420"/>
    </cofactor>
</comment>
<dbReference type="InterPro" id="IPR015797">
    <property type="entry name" value="NUDIX_hydrolase-like_dom_sf"/>
</dbReference>
<keyword evidence="5" id="KW-1185">Reference proteome</keyword>
<evidence type="ECO:0000256" key="2">
    <source>
        <dbReference type="ARBA" id="ARBA00022801"/>
    </source>
</evidence>
<reference evidence="4 5" key="1">
    <citation type="submission" date="2018-03" db="EMBL/GenBank/DDBJ databases">
        <title>A gene transfer event suggests a long-term partnership between eustigmatophyte algae and a novel lineage of endosymbiotic bacteria.</title>
        <authorList>
            <person name="Yurchenko T."/>
            <person name="Sevcikova T."/>
            <person name="Pribyl P."/>
            <person name="El Karkouri K."/>
            <person name="Klimes V."/>
            <person name="Amaral R."/>
            <person name="Zbrankova V."/>
            <person name="Kim E."/>
            <person name="Raoult D."/>
            <person name="Santos L.M.A."/>
            <person name="Elias M."/>
        </authorList>
    </citation>
    <scope>NUCLEOTIDE SEQUENCE [LARGE SCALE GENOMIC DNA]</scope>
    <source>
        <strain evidence="4">CCALA 838</strain>
    </source>
</reference>
<sequence length="175" mass="20566">MTDFIDVLDEDGFRTGEVLSRKDIHSLGKLHRAVHLYLFDMQNNILLQRRTDLVDHYPGAISISVTGHIMSGEASFAALKREIKEELNLDADNLDIQFMFSFRQDKILDFNYIDRQFNDVYFCQHDFKLEEIKFNAQEVASLELMPFQEFTELVQRQNLPYKRAVIDLAYFLGFD</sequence>
<dbReference type="PANTHER" id="PTHR10885">
    <property type="entry name" value="ISOPENTENYL-DIPHOSPHATE DELTA-ISOMERASE"/>
    <property type="match status" value="1"/>
</dbReference>
<accession>A0A2P1P9Z2</accession>
<dbReference type="PROSITE" id="PS00893">
    <property type="entry name" value="NUDIX_BOX"/>
    <property type="match status" value="1"/>
</dbReference>
<name>A0A2P1P9Z2_9RICK</name>
<dbReference type="Gene3D" id="3.90.79.10">
    <property type="entry name" value="Nucleoside Triphosphate Pyrophosphohydrolase"/>
    <property type="match status" value="1"/>
</dbReference>
<dbReference type="Pfam" id="PF00293">
    <property type="entry name" value="NUDIX"/>
    <property type="match status" value="1"/>
</dbReference>
<evidence type="ECO:0000313" key="4">
    <source>
        <dbReference type="EMBL" id="AVP88087.1"/>
    </source>
</evidence>
<dbReference type="Proteomes" id="UP000241762">
    <property type="component" value="Chromosome"/>
</dbReference>
<dbReference type="RefSeq" id="WP_106874902.1">
    <property type="nucleotide sequence ID" value="NZ_CP027845.1"/>
</dbReference>
<protein>
    <recommendedName>
        <fullName evidence="3">Nudix hydrolase domain-containing protein</fullName>
    </recommendedName>
</protein>
<dbReference type="EMBL" id="CP027845">
    <property type="protein sequence ID" value="AVP88087.1"/>
    <property type="molecule type" value="Genomic_DNA"/>
</dbReference>
<dbReference type="PANTHER" id="PTHR10885:SF0">
    <property type="entry name" value="ISOPENTENYL-DIPHOSPHATE DELTA-ISOMERASE"/>
    <property type="match status" value="1"/>
</dbReference>
<dbReference type="GO" id="GO:0016787">
    <property type="term" value="F:hydrolase activity"/>
    <property type="evidence" value="ECO:0007669"/>
    <property type="project" value="UniProtKB-KW"/>
</dbReference>
<organism evidence="4 5">
    <name type="scientific">Candidatus Phycorickettsia trachydisci</name>
    <dbReference type="NCBI Taxonomy" id="2115978"/>
    <lineage>
        <taxon>Bacteria</taxon>
        <taxon>Pseudomonadati</taxon>
        <taxon>Pseudomonadota</taxon>
        <taxon>Alphaproteobacteria</taxon>
        <taxon>Rickettsiales</taxon>
        <taxon>Rickettsiaceae</taxon>
        <taxon>Candidatus Phycorickettsia</taxon>
    </lineage>
</organism>
<dbReference type="PROSITE" id="PS51462">
    <property type="entry name" value="NUDIX"/>
    <property type="match status" value="1"/>
</dbReference>
<dbReference type="InterPro" id="IPR020084">
    <property type="entry name" value="NUDIX_hydrolase_CS"/>
</dbReference>